<evidence type="ECO:0000313" key="8">
    <source>
        <dbReference type="EMBL" id="AMM42029.1"/>
    </source>
</evidence>
<evidence type="ECO:0000256" key="6">
    <source>
        <dbReference type="ARBA" id="ARBA00022884"/>
    </source>
</evidence>
<dbReference type="InterPro" id="IPR038570">
    <property type="entry name" value="HicA_sf"/>
</dbReference>
<dbReference type="KEGG" id="daw:HS1_002243"/>
<dbReference type="GO" id="GO:0016787">
    <property type="term" value="F:hydrolase activity"/>
    <property type="evidence" value="ECO:0007669"/>
    <property type="project" value="UniProtKB-KW"/>
</dbReference>
<keyword evidence="5" id="KW-0378">Hydrolase</keyword>
<dbReference type="Gene3D" id="3.30.920.30">
    <property type="entry name" value="Hypothetical protein"/>
    <property type="match status" value="1"/>
</dbReference>
<sequence length="68" mass="7688">MKAISGKDFAKLLEKKGWELRRVSGSHHIYVKEGTPVRLSVPIHGNKPLKIGLLKHFMKVAGIRENEL</sequence>
<keyword evidence="2" id="KW-1277">Toxin-antitoxin system</keyword>
<dbReference type="Proteomes" id="UP000070560">
    <property type="component" value="Chromosome"/>
</dbReference>
<dbReference type="RefSeq" id="WP_066065499.1">
    <property type="nucleotide sequence ID" value="NZ_CP013015.1"/>
</dbReference>
<keyword evidence="4" id="KW-0255">Endonuclease</keyword>
<keyword evidence="3" id="KW-0540">Nuclease</keyword>
<dbReference type="AlphaFoldDB" id="A0A7U4THN2"/>
<evidence type="ECO:0000256" key="4">
    <source>
        <dbReference type="ARBA" id="ARBA00022759"/>
    </source>
</evidence>
<evidence type="ECO:0000256" key="1">
    <source>
        <dbReference type="ARBA" id="ARBA00006620"/>
    </source>
</evidence>
<evidence type="ECO:0000256" key="3">
    <source>
        <dbReference type="ARBA" id="ARBA00022722"/>
    </source>
</evidence>
<keyword evidence="6" id="KW-0694">RNA-binding</keyword>
<dbReference type="Pfam" id="PF07927">
    <property type="entry name" value="HicA_toxin"/>
    <property type="match status" value="1"/>
</dbReference>
<evidence type="ECO:0000313" key="9">
    <source>
        <dbReference type="Proteomes" id="UP000070560"/>
    </source>
</evidence>
<organism evidence="8 9">
    <name type="scientific">Desulfofervidus auxilii</name>
    <dbReference type="NCBI Taxonomy" id="1621989"/>
    <lineage>
        <taxon>Bacteria</taxon>
        <taxon>Pseudomonadati</taxon>
        <taxon>Thermodesulfobacteriota</taxon>
        <taxon>Candidatus Desulfofervidia</taxon>
        <taxon>Candidatus Desulfofervidales</taxon>
        <taxon>Candidatus Desulfofervidaceae</taxon>
        <taxon>Candidatus Desulfofervidus</taxon>
    </lineage>
</organism>
<proteinExistence type="inferred from homology"/>
<reference evidence="8 9" key="1">
    <citation type="submission" date="2015-10" db="EMBL/GenBank/DDBJ databases">
        <title>Candidatus Desulfofervidus auxilii, a hydrogenotrophic sulfate-reducing bacterium involved in the thermophilic anaerobic oxidation of methane.</title>
        <authorList>
            <person name="Krukenberg V."/>
            <person name="Richter M."/>
            <person name="Wegener G."/>
        </authorList>
    </citation>
    <scope>NUCLEOTIDE SEQUENCE [LARGE SCALE GENOMIC DNA]</scope>
    <source>
        <strain evidence="8 9">HS1</strain>
    </source>
</reference>
<keyword evidence="9" id="KW-1185">Reference proteome</keyword>
<protein>
    <submittedName>
        <fullName evidence="8">YcfA-like protein</fullName>
    </submittedName>
</protein>
<dbReference type="OrthoDB" id="9810412at2"/>
<comment type="similarity">
    <text evidence="1">Belongs to the HicA mRNA interferase family.</text>
</comment>
<name>A0A7U4THN2_DESA2</name>
<evidence type="ECO:0000256" key="7">
    <source>
        <dbReference type="ARBA" id="ARBA00023016"/>
    </source>
</evidence>
<dbReference type="InterPro" id="IPR012933">
    <property type="entry name" value="HicA_mRNA_interferase"/>
</dbReference>
<dbReference type="SUPFAM" id="SSF54786">
    <property type="entry name" value="YcfA/nrd intein domain"/>
    <property type="match status" value="1"/>
</dbReference>
<dbReference type="EMBL" id="CP013015">
    <property type="protein sequence ID" value="AMM42029.1"/>
    <property type="molecule type" value="Genomic_DNA"/>
</dbReference>
<gene>
    <name evidence="8" type="ORF">HS1_002243</name>
</gene>
<evidence type="ECO:0000256" key="2">
    <source>
        <dbReference type="ARBA" id="ARBA00022649"/>
    </source>
</evidence>
<dbReference type="GO" id="GO:0004519">
    <property type="term" value="F:endonuclease activity"/>
    <property type="evidence" value="ECO:0007669"/>
    <property type="project" value="UniProtKB-KW"/>
</dbReference>
<evidence type="ECO:0000256" key="5">
    <source>
        <dbReference type="ARBA" id="ARBA00022801"/>
    </source>
</evidence>
<accession>A0A7U4THN2</accession>
<dbReference type="GO" id="GO:0003729">
    <property type="term" value="F:mRNA binding"/>
    <property type="evidence" value="ECO:0007669"/>
    <property type="project" value="InterPro"/>
</dbReference>
<keyword evidence="7" id="KW-0346">Stress response</keyword>